<feature type="region of interest" description="Disordered" evidence="1">
    <location>
        <begin position="31"/>
        <end position="183"/>
    </location>
</feature>
<feature type="compositionally biased region" description="Basic and acidic residues" evidence="1">
    <location>
        <begin position="50"/>
        <end position="60"/>
    </location>
</feature>
<sequence length="315" mass="33058">MAQTSSAAREPSMEEILASIRRIIEDSDVVRQSVPPKPERPVAATPVRGEIAEFRRDPEPVLKPVQPAPNSTEADDAPEDGKARHAEDAMNALAARIGLRGSLDTKISGDDEPAASRDAAPSPGTSDSVAARASEGAAVFAGVQPDFGAGLGDSDDVDEDDEPVLDASNDDRQSVAGAAVGSAQRTVEDDALIAAAERAAVEPAEMPSGVSAQAPQSRASVAADEDEEMVREDAPRSNIAAAVGPIISQATGRQVAAAFEDLSAAMRAEQRRSFDEVAEEILRPMLQDWLDNNLPGLVERLVREEIERVVRAGGA</sequence>
<name>A0A2S9IL32_9HYPH</name>
<reference evidence="2 3" key="1">
    <citation type="submission" date="2018-02" db="EMBL/GenBank/DDBJ databases">
        <title>The draft genome of Phyllobacterium sp. 1N-3.</title>
        <authorList>
            <person name="Liu L."/>
            <person name="Li L."/>
            <person name="Zhang X."/>
            <person name="Wang T."/>
            <person name="Liang L."/>
        </authorList>
    </citation>
    <scope>NUCLEOTIDE SEQUENCE [LARGE SCALE GENOMIC DNA]</scope>
    <source>
        <strain evidence="2 3">1N-3</strain>
    </source>
</reference>
<feature type="compositionally biased region" description="Basic and acidic residues" evidence="1">
    <location>
        <begin position="79"/>
        <end position="88"/>
    </location>
</feature>
<evidence type="ECO:0000256" key="1">
    <source>
        <dbReference type="SAM" id="MobiDB-lite"/>
    </source>
</evidence>
<dbReference type="Pfam" id="PF10691">
    <property type="entry name" value="DUF2497"/>
    <property type="match status" value="1"/>
</dbReference>
<keyword evidence="3" id="KW-1185">Reference proteome</keyword>
<accession>A0A2S9IL32</accession>
<comment type="caution">
    <text evidence="2">The sequence shown here is derived from an EMBL/GenBank/DDBJ whole genome shotgun (WGS) entry which is preliminary data.</text>
</comment>
<protein>
    <submittedName>
        <fullName evidence="2">DUF2497 domain-containing protein</fullName>
    </submittedName>
</protein>
<proteinExistence type="predicted"/>
<feature type="compositionally biased region" description="Polar residues" evidence="1">
    <location>
        <begin position="210"/>
        <end position="219"/>
    </location>
</feature>
<dbReference type="Proteomes" id="UP000239434">
    <property type="component" value="Unassembled WGS sequence"/>
</dbReference>
<dbReference type="AlphaFoldDB" id="A0A2S9IL32"/>
<gene>
    <name evidence="2" type="ORF">C5748_22310</name>
</gene>
<dbReference type="InterPro" id="IPR019632">
    <property type="entry name" value="DUF2497"/>
</dbReference>
<evidence type="ECO:0000313" key="3">
    <source>
        <dbReference type="Proteomes" id="UP000239434"/>
    </source>
</evidence>
<evidence type="ECO:0000313" key="2">
    <source>
        <dbReference type="EMBL" id="PRD41246.1"/>
    </source>
</evidence>
<feature type="compositionally biased region" description="Acidic residues" evidence="1">
    <location>
        <begin position="153"/>
        <end position="164"/>
    </location>
</feature>
<organism evidence="2 3">
    <name type="scientific">Phyllobacterium phragmitis</name>
    <dbReference type="NCBI Taxonomy" id="2670329"/>
    <lineage>
        <taxon>Bacteria</taxon>
        <taxon>Pseudomonadati</taxon>
        <taxon>Pseudomonadota</taxon>
        <taxon>Alphaproteobacteria</taxon>
        <taxon>Hyphomicrobiales</taxon>
        <taxon>Phyllobacteriaceae</taxon>
        <taxon>Phyllobacterium</taxon>
    </lineage>
</organism>
<feature type="region of interest" description="Disordered" evidence="1">
    <location>
        <begin position="201"/>
        <end position="233"/>
    </location>
</feature>
<dbReference type="EMBL" id="PVBR01000022">
    <property type="protein sequence ID" value="PRD41246.1"/>
    <property type="molecule type" value="Genomic_DNA"/>
</dbReference>